<evidence type="ECO:0000256" key="13">
    <source>
        <dbReference type="ARBA" id="ARBA00048329"/>
    </source>
</evidence>
<keyword evidence="9 21" id="KW-0418">Kinase</keyword>
<accession>A0A6P8PHB6</accession>
<dbReference type="InterPro" id="IPR008271">
    <property type="entry name" value="Ser/Thr_kinase_AS"/>
</dbReference>
<keyword evidence="4" id="KW-0963">Cytoplasm</keyword>
<feature type="compositionally biased region" description="Basic residues" evidence="18">
    <location>
        <begin position="136"/>
        <end position="150"/>
    </location>
</feature>
<dbReference type="FunFam" id="1.10.510.10:FF:000383">
    <property type="entry name" value="Mitogen-activated protein kinase kinase kinase 14"/>
    <property type="match status" value="1"/>
</dbReference>
<keyword evidence="5" id="KW-0723">Serine/threonine-protein kinase</keyword>
<evidence type="ECO:0000313" key="20">
    <source>
        <dbReference type="Proteomes" id="UP000515159"/>
    </source>
</evidence>
<proteinExistence type="inferred from homology"/>
<evidence type="ECO:0000256" key="6">
    <source>
        <dbReference type="ARBA" id="ARBA00022553"/>
    </source>
</evidence>
<dbReference type="GO" id="GO:0004709">
    <property type="term" value="F:MAP kinase kinase kinase activity"/>
    <property type="evidence" value="ECO:0007669"/>
    <property type="project" value="UniProtKB-EC"/>
</dbReference>
<dbReference type="PROSITE" id="PS00107">
    <property type="entry name" value="PROTEIN_KINASE_ATP"/>
    <property type="match status" value="1"/>
</dbReference>
<evidence type="ECO:0000256" key="12">
    <source>
        <dbReference type="ARBA" id="ARBA00047559"/>
    </source>
</evidence>
<dbReference type="Proteomes" id="UP000515159">
    <property type="component" value="Chromosome 13"/>
</dbReference>
<dbReference type="GO" id="GO:0005737">
    <property type="term" value="C:cytoplasm"/>
    <property type="evidence" value="ECO:0007669"/>
    <property type="project" value="UniProtKB-SubCell"/>
</dbReference>
<dbReference type="AlphaFoldDB" id="A0A6P8PHB6"/>
<dbReference type="KEGG" id="gsh:117347767"/>
<dbReference type="Gene3D" id="1.10.510.10">
    <property type="entry name" value="Transferase(Phosphotransferase) domain 1"/>
    <property type="match status" value="1"/>
</dbReference>
<evidence type="ECO:0000313" key="22">
    <source>
        <dbReference type="RefSeq" id="XP_033775016.1"/>
    </source>
</evidence>
<dbReference type="PANTHER" id="PTHR48016">
    <property type="entry name" value="MAP KINASE KINASE KINASE SSK2-RELATED-RELATED"/>
    <property type="match status" value="1"/>
</dbReference>
<evidence type="ECO:0000256" key="1">
    <source>
        <dbReference type="ARBA" id="ARBA00004496"/>
    </source>
</evidence>
<evidence type="ECO:0000313" key="21">
    <source>
        <dbReference type="RefSeq" id="XP_033775015.1"/>
    </source>
</evidence>
<reference evidence="21 22" key="1">
    <citation type="submission" date="2025-04" db="UniProtKB">
        <authorList>
            <consortium name="RefSeq"/>
        </authorList>
    </citation>
    <scope>IDENTIFICATION</scope>
</reference>
<dbReference type="GeneID" id="117347767"/>
<keyword evidence="20" id="KW-1185">Reference proteome</keyword>
<evidence type="ECO:0000256" key="10">
    <source>
        <dbReference type="ARBA" id="ARBA00022840"/>
    </source>
</evidence>
<organism evidence="20 22">
    <name type="scientific">Geotrypetes seraphini</name>
    <name type="common">Gaboon caecilian</name>
    <name type="synonym">Caecilia seraphini</name>
    <dbReference type="NCBI Taxonomy" id="260995"/>
    <lineage>
        <taxon>Eukaryota</taxon>
        <taxon>Metazoa</taxon>
        <taxon>Chordata</taxon>
        <taxon>Craniata</taxon>
        <taxon>Vertebrata</taxon>
        <taxon>Euteleostomi</taxon>
        <taxon>Amphibia</taxon>
        <taxon>Gymnophiona</taxon>
        <taxon>Geotrypetes</taxon>
    </lineage>
</organism>
<evidence type="ECO:0000256" key="4">
    <source>
        <dbReference type="ARBA" id="ARBA00022490"/>
    </source>
</evidence>
<dbReference type="PROSITE" id="PS00108">
    <property type="entry name" value="PROTEIN_KINASE_ST"/>
    <property type="match status" value="1"/>
</dbReference>
<dbReference type="GO" id="GO:0005524">
    <property type="term" value="F:ATP binding"/>
    <property type="evidence" value="ECO:0007669"/>
    <property type="project" value="UniProtKB-UniRule"/>
</dbReference>
<dbReference type="EC" id="2.7.11.25" evidence="3"/>
<dbReference type="CTD" id="9020"/>
<keyword evidence="8 17" id="KW-0547">Nucleotide-binding</keyword>
<keyword evidence="11" id="KW-0832">Ubl conjugation</keyword>
<comment type="subcellular location">
    <subcellularLocation>
        <location evidence="1">Cytoplasm</location>
    </subcellularLocation>
</comment>
<dbReference type="SMART" id="SM00220">
    <property type="entry name" value="S_TKc"/>
    <property type="match status" value="1"/>
</dbReference>
<dbReference type="RefSeq" id="XP_033775015.1">
    <property type="nucleotide sequence ID" value="XM_033919124.1"/>
</dbReference>
<evidence type="ECO:0000256" key="11">
    <source>
        <dbReference type="ARBA" id="ARBA00022843"/>
    </source>
</evidence>
<keyword evidence="10 17" id="KW-0067">ATP-binding</keyword>
<evidence type="ECO:0000256" key="16">
    <source>
        <dbReference type="ARBA" id="ARBA00081622"/>
    </source>
</evidence>
<evidence type="ECO:0000256" key="7">
    <source>
        <dbReference type="ARBA" id="ARBA00022679"/>
    </source>
</evidence>
<feature type="domain" description="Protein kinase" evidence="19">
    <location>
        <begin position="385"/>
        <end position="638"/>
    </location>
</feature>
<feature type="compositionally biased region" description="Polar residues" evidence="18">
    <location>
        <begin position="770"/>
        <end position="788"/>
    </location>
</feature>
<evidence type="ECO:0000256" key="18">
    <source>
        <dbReference type="SAM" id="MobiDB-lite"/>
    </source>
</evidence>
<evidence type="ECO:0000256" key="3">
    <source>
        <dbReference type="ARBA" id="ARBA00012406"/>
    </source>
</evidence>
<evidence type="ECO:0000256" key="17">
    <source>
        <dbReference type="PROSITE-ProRule" id="PRU10141"/>
    </source>
</evidence>
<comment type="catalytic activity">
    <reaction evidence="13">
        <text>L-seryl-[protein] + ATP = O-phospho-L-seryl-[protein] + ADP + H(+)</text>
        <dbReference type="Rhea" id="RHEA:17989"/>
        <dbReference type="Rhea" id="RHEA-COMP:9863"/>
        <dbReference type="Rhea" id="RHEA-COMP:11604"/>
        <dbReference type="ChEBI" id="CHEBI:15378"/>
        <dbReference type="ChEBI" id="CHEBI:29999"/>
        <dbReference type="ChEBI" id="CHEBI:30616"/>
        <dbReference type="ChEBI" id="CHEBI:83421"/>
        <dbReference type="ChEBI" id="CHEBI:456216"/>
        <dbReference type="EC" id="2.7.11.25"/>
    </reaction>
</comment>
<dbReference type="InterPro" id="IPR050538">
    <property type="entry name" value="MAP_kinase_kinase_kinase"/>
</dbReference>
<dbReference type="InterPro" id="IPR011009">
    <property type="entry name" value="Kinase-like_dom_sf"/>
</dbReference>
<keyword evidence="6" id="KW-0597">Phosphoprotein</keyword>
<feature type="binding site" evidence="17">
    <location>
        <position position="415"/>
    </location>
    <ligand>
        <name>ATP</name>
        <dbReference type="ChEBI" id="CHEBI:30616"/>
    </ligand>
</feature>
<evidence type="ECO:0000256" key="9">
    <source>
        <dbReference type="ARBA" id="ARBA00022777"/>
    </source>
</evidence>
<dbReference type="InterPro" id="IPR017441">
    <property type="entry name" value="Protein_kinase_ATP_BS"/>
</dbReference>
<evidence type="ECO:0000259" key="19">
    <source>
        <dbReference type="PROSITE" id="PS50011"/>
    </source>
</evidence>
<dbReference type="PROSITE" id="PS50011">
    <property type="entry name" value="PROTEIN_KINASE_DOM"/>
    <property type="match status" value="1"/>
</dbReference>
<evidence type="ECO:0000256" key="15">
    <source>
        <dbReference type="ARBA" id="ARBA00076928"/>
    </source>
</evidence>
<evidence type="ECO:0000256" key="5">
    <source>
        <dbReference type="ARBA" id="ARBA00022527"/>
    </source>
</evidence>
<dbReference type="GO" id="GO:0007249">
    <property type="term" value="P:canonical NF-kappaB signal transduction"/>
    <property type="evidence" value="ECO:0007669"/>
    <property type="project" value="TreeGrafter"/>
</dbReference>
<dbReference type="Gene3D" id="3.30.200.20">
    <property type="entry name" value="Phosphorylase Kinase, domain 1"/>
    <property type="match status" value="1"/>
</dbReference>
<dbReference type="GO" id="GO:0038061">
    <property type="term" value="P:non-canonical NF-kappaB signal transduction"/>
    <property type="evidence" value="ECO:0007669"/>
    <property type="project" value="UniProtKB-ARBA"/>
</dbReference>
<comment type="similarity">
    <text evidence="2">Belongs to the protein kinase superfamily. STE Ser/Thr protein kinase family. MAP kinase kinase kinase subfamily.</text>
</comment>
<dbReference type="SUPFAM" id="SSF56112">
    <property type="entry name" value="Protein kinase-like (PK-like)"/>
    <property type="match status" value="1"/>
</dbReference>
<evidence type="ECO:0000256" key="8">
    <source>
        <dbReference type="ARBA" id="ARBA00022741"/>
    </source>
</evidence>
<name>A0A6P8PHB6_GEOSA</name>
<keyword evidence="7" id="KW-0808">Transferase</keyword>
<feature type="region of interest" description="Disordered" evidence="18">
    <location>
        <begin position="763"/>
        <end position="788"/>
    </location>
</feature>
<sequence>MAVLGVESQGACHPTVEHQKTLFNKGTSKAIGDKHSTVCKLDSPEKIFLESWEILNDVITKGTAKEGTEGNSATISIISHPECENNQQICPSSSERALYIAHSKQYSLLKTFEHNLNNVANAREGKMAPITSKPNKYGKAKKKRKKKKRCGSVVKPSAEAFAEEKSRAPEQESGSSVPVQEDKCHQYIFSKSSNLLIDCPKDPIFMQAYGGDTVKLHPVGHLPTIKPELYKLISPDQSLYHVGAEKLYRRELVPKPETCSHHTYIRGPAYFPGLDFFPKHVLQSNMSQKSPESLMCRFGPSLEDRFPTFGNPFVRAISDNRSVEECMVDALKGSVSNEEPRSLIAIAKMWKKSMPDSEDSVQNEGILLTEKLKAVDYEYRESMHWTKLQRLGSGSYGEVFKVQDKKTQFQCAVKKLPFGCFRPEELTTCTGLTSPRVVPVYGAVREGPWIMIFMKLIEGGSLGQLIKESGFLPEDKALYYLDQVLEGLEYLHEHNILHGDVKADNVLLSKDRSQAFLCDFGHAAHLIPEDLGKSHMPDDYLPGTQTHMAPEIMMGKHWSSKMDIWSICCMMLHMLNGCHPWTRYSSGPLCFKIAREAAPWKEIPVSCNSFTADVLRAGLQKEPSRRASASELRGKVELAQRKVSLKRFGQEKNRASSHSFPGSEPNQNILSSTGMSANYITEPVSEHPHFLHLKKSSREINSIQKESVLSEEVPKKDWNTEQELQQLELELFQRELFLNNLAQPPLSLEQVLSIDSAFMSDSSEKDSLKASPSTMSSGIHSWNSQKEGESPSWNSLLSLSKATDTPSYFNGVKIQVRLPNGESLHIREFRKVKVKNVAEGISNQVPVSAFSLAMKDGPLVPFSMEVPDSGIELQCILATDSCPDWTWRVKHGRLQRRSPSSIMSNL</sequence>
<gene>
    <name evidence="21 22" type="primary">MAP3K14</name>
</gene>
<dbReference type="InterPro" id="IPR000719">
    <property type="entry name" value="Prot_kinase_dom"/>
</dbReference>
<feature type="region of interest" description="Disordered" evidence="18">
    <location>
        <begin position="129"/>
        <end position="177"/>
    </location>
</feature>
<evidence type="ECO:0000256" key="14">
    <source>
        <dbReference type="ARBA" id="ARBA00069017"/>
    </source>
</evidence>
<dbReference type="FunFam" id="3.30.200.20:FF:000326">
    <property type="entry name" value="Mitogen-activated protein kinase kinase kinase 14"/>
    <property type="match status" value="1"/>
</dbReference>
<dbReference type="OrthoDB" id="5836549at2759"/>
<protein>
    <recommendedName>
        <fullName evidence="14">Mitogen-activated protein kinase kinase kinase 14</fullName>
        <ecNumber evidence="3">2.7.11.25</ecNumber>
    </recommendedName>
    <alternativeName>
        <fullName evidence="15">NF-kappa-beta-inducing kinase</fullName>
    </alternativeName>
    <alternativeName>
        <fullName evidence="16">Serine/threonine-protein kinase NIK</fullName>
    </alternativeName>
</protein>
<dbReference type="Pfam" id="PF00069">
    <property type="entry name" value="Pkinase"/>
    <property type="match status" value="1"/>
</dbReference>
<dbReference type="RefSeq" id="XP_033775016.1">
    <property type="nucleotide sequence ID" value="XM_033919125.1"/>
</dbReference>
<evidence type="ECO:0000256" key="2">
    <source>
        <dbReference type="ARBA" id="ARBA00006529"/>
    </source>
</evidence>
<comment type="catalytic activity">
    <reaction evidence="12">
        <text>L-threonyl-[protein] + ATP = O-phospho-L-threonyl-[protein] + ADP + H(+)</text>
        <dbReference type="Rhea" id="RHEA:46608"/>
        <dbReference type="Rhea" id="RHEA-COMP:11060"/>
        <dbReference type="Rhea" id="RHEA-COMP:11605"/>
        <dbReference type="ChEBI" id="CHEBI:15378"/>
        <dbReference type="ChEBI" id="CHEBI:30013"/>
        <dbReference type="ChEBI" id="CHEBI:30616"/>
        <dbReference type="ChEBI" id="CHEBI:61977"/>
        <dbReference type="ChEBI" id="CHEBI:456216"/>
        <dbReference type="EC" id="2.7.11.25"/>
    </reaction>
</comment>
<dbReference type="PANTHER" id="PTHR48016:SF9">
    <property type="entry name" value="MITOGEN-ACTIVATED PROTEIN KINASE KINASE KINASE 14"/>
    <property type="match status" value="1"/>
</dbReference>